<dbReference type="InterPro" id="IPR036942">
    <property type="entry name" value="Beta-barrel_TonB_sf"/>
</dbReference>
<dbReference type="InterPro" id="IPR037066">
    <property type="entry name" value="Plug_dom_sf"/>
</dbReference>
<dbReference type="EMBL" id="JACXAC010000002">
    <property type="protein sequence ID" value="MBD2721769.1"/>
    <property type="molecule type" value="Genomic_DNA"/>
</dbReference>
<evidence type="ECO:0000256" key="4">
    <source>
        <dbReference type="ARBA" id="ARBA00022692"/>
    </source>
</evidence>
<keyword evidence="2" id="KW-0813">Transport</keyword>
<dbReference type="SUPFAM" id="SSF56935">
    <property type="entry name" value="Porins"/>
    <property type="match status" value="1"/>
</dbReference>
<dbReference type="Pfam" id="PF25183">
    <property type="entry name" value="OMP_b-brl_4"/>
    <property type="match status" value="1"/>
</dbReference>
<dbReference type="Gene3D" id="2.40.170.20">
    <property type="entry name" value="TonB-dependent receptor, beta-barrel domain"/>
    <property type="match status" value="1"/>
</dbReference>
<comment type="subcellular location">
    <subcellularLocation>
        <location evidence="1">Cell outer membrane</location>
        <topology evidence="1">Multi-pass membrane protein</topology>
    </subcellularLocation>
</comment>
<dbReference type="InterPro" id="IPR008969">
    <property type="entry name" value="CarboxyPept-like_regulatory"/>
</dbReference>
<dbReference type="PANTHER" id="PTHR30069:SF46">
    <property type="entry name" value="OAR PROTEIN"/>
    <property type="match status" value="1"/>
</dbReference>
<accession>A0ABR8JUX6</accession>
<dbReference type="Pfam" id="PF13620">
    <property type="entry name" value="CarboxypepD_reg"/>
    <property type="match status" value="1"/>
</dbReference>
<proteinExistence type="predicted"/>
<keyword evidence="5" id="KW-0472">Membrane</keyword>
<sequence length="1122" mass="122472">MNNSRLRHFFLVALMLLTAHLGWSQGATTAAMSGVVSDKDGAGLPGATVIAVHTPTNTQYVAPTNSDGRFNIQGMRVGGPYTVKITFVGYQDVNRGDIFLALGQNLRLDVALTTSTTELTEVTVSGRRDPVINAGRTGAETNISREQITRLPTLSRSLNDFTRLTPQAGGGGSSSFGGANNRYNNITIDGAVNNDVFGLAGSGTPGGQANTNPIALDAIDQIQVVLAPYDVTLGNFTGAGVNAITRSGTNDLSASVYGFGRNQNTIGKSVTEPRVKADQFSNYTTGFRVGGAVVKDKVFFFLNGEIARVNTPLAFVPGTGDSRVTTADLDRIRKASLTAVYPAGHPRAGQLIYGGYDPGTYGNELTRRTESNKIFARLDFNISENTTLTLRHNFVKAFDDNITRAANNVRFSNNAYKFNNLTNSTVAELNSRFSGGFSNKLILTYTAIRDSRDVLGAPGPAYQIVDNGNTYNLGQERSSVANQLDQDIVEVTDNLTKAFGKHTITIGTHNEFFKFRNLFLNNGAGYYIFGATDSIRAVPATATTNAIARVPAYSGIENFERGRATRIQASYPTADNGEARFKAAQLGFYVQDEYTPIENLRLTYGLRVDVPLFIDKPGNNTAFNTFVNGANPGFNTDYKTTNTPNGQLLFSPRLGFNWDVDNNAKIQLRGGTGIFSGRVPFVWISNSYTNSGIIQGSVDQTGTAAIPFTPAAGGNPAVLGTASSPVLRDIKLTSSEIATGYSSVPTSQINLVRNDFKLPQVWRSNLAVDFRLPGDVVATLEGIYSKTINDIYYKDINLTDPVGRLAGPDQRPIYGASSAARRIDQRYTNVYLLDNTSKGYRYNATFQLQKRFNNGLNATAAYTYGESKEVNSGSSSTASSNYQFNQIQYDPNNPELGYSRNDQRHRVIGSAGYTFRYANDKLATGITLFYEGLSGQPLTYIYGQNSDLNRDGNTGNDLLYIPRNVRDINEINLQKSPSVNGVADPRTITEIQDQLDAFIENDPYLRTHRGQVAERFAARLPWTHQIDLRVAQDFNFMAGGKKNSIQVTFDIQNVGNLLNNDWGRQYTVANNATELLRVNSTAPGAQPTFSFPSTFAITNRPYDFAPFFSRWQGQLGVRYSFN</sequence>
<evidence type="ECO:0000313" key="10">
    <source>
        <dbReference type="Proteomes" id="UP000606003"/>
    </source>
</evidence>
<reference evidence="9 10" key="1">
    <citation type="submission" date="2020-09" db="EMBL/GenBank/DDBJ databases">
        <authorList>
            <person name="Kim M.K."/>
        </authorList>
    </citation>
    <scope>NUCLEOTIDE SEQUENCE [LARGE SCALE GENOMIC DNA]</scope>
    <source>
        <strain evidence="9 10">BT189</strain>
    </source>
</reference>
<keyword evidence="10" id="KW-1185">Reference proteome</keyword>
<name>A0ABR8JUX6_9BACT</name>
<dbReference type="RefSeq" id="WP_190923039.1">
    <property type="nucleotide sequence ID" value="NZ_JACXAC010000002.1"/>
</dbReference>
<keyword evidence="3" id="KW-1134">Transmembrane beta strand</keyword>
<dbReference type="InterPro" id="IPR057601">
    <property type="entry name" value="Oar-like_b-barrel"/>
</dbReference>
<dbReference type="PANTHER" id="PTHR30069">
    <property type="entry name" value="TONB-DEPENDENT OUTER MEMBRANE RECEPTOR"/>
    <property type="match status" value="1"/>
</dbReference>
<evidence type="ECO:0000256" key="1">
    <source>
        <dbReference type="ARBA" id="ARBA00004571"/>
    </source>
</evidence>
<evidence type="ECO:0000256" key="3">
    <source>
        <dbReference type="ARBA" id="ARBA00022452"/>
    </source>
</evidence>
<evidence type="ECO:0000256" key="5">
    <source>
        <dbReference type="ARBA" id="ARBA00023136"/>
    </source>
</evidence>
<dbReference type="InterPro" id="IPR039426">
    <property type="entry name" value="TonB-dep_rcpt-like"/>
</dbReference>
<dbReference type="Gene3D" id="2.170.130.10">
    <property type="entry name" value="TonB-dependent receptor, plug domain"/>
    <property type="match status" value="1"/>
</dbReference>
<keyword evidence="9" id="KW-0675">Receptor</keyword>
<feature type="domain" description="TonB-dependent transporter Oar-like beta-barrel" evidence="8">
    <location>
        <begin position="244"/>
        <end position="1059"/>
    </location>
</feature>
<dbReference type="Proteomes" id="UP000606003">
    <property type="component" value="Unassembled WGS sequence"/>
</dbReference>
<keyword evidence="6" id="KW-0998">Cell outer membrane</keyword>
<evidence type="ECO:0000259" key="8">
    <source>
        <dbReference type="Pfam" id="PF25183"/>
    </source>
</evidence>
<keyword evidence="7" id="KW-0732">Signal</keyword>
<evidence type="ECO:0000313" key="9">
    <source>
        <dbReference type="EMBL" id="MBD2721769.1"/>
    </source>
</evidence>
<evidence type="ECO:0000256" key="6">
    <source>
        <dbReference type="ARBA" id="ARBA00023237"/>
    </source>
</evidence>
<dbReference type="SUPFAM" id="SSF49464">
    <property type="entry name" value="Carboxypeptidase regulatory domain-like"/>
    <property type="match status" value="1"/>
</dbReference>
<dbReference type="Gene3D" id="2.60.40.1120">
    <property type="entry name" value="Carboxypeptidase-like, regulatory domain"/>
    <property type="match status" value="1"/>
</dbReference>
<organism evidence="9 10">
    <name type="scientific">Hymenobacter armeniacus</name>
    <dbReference type="NCBI Taxonomy" id="2771358"/>
    <lineage>
        <taxon>Bacteria</taxon>
        <taxon>Pseudomonadati</taxon>
        <taxon>Bacteroidota</taxon>
        <taxon>Cytophagia</taxon>
        <taxon>Cytophagales</taxon>
        <taxon>Hymenobacteraceae</taxon>
        <taxon>Hymenobacter</taxon>
    </lineage>
</organism>
<protein>
    <submittedName>
        <fullName evidence="9">TonB-dependent receptor</fullName>
    </submittedName>
</protein>
<feature type="signal peptide" evidence="7">
    <location>
        <begin position="1"/>
        <end position="26"/>
    </location>
</feature>
<comment type="caution">
    <text evidence="9">The sequence shown here is derived from an EMBL/GenBank/DDBJ whole genome shotgun (WGS) entry which is preliminary data.</text>
</comment>
<evidence type="ECO:0000256" key="7">
    <source>
        <dbReference type="SAM" id="SignalP"/>
    </source>
</evidence>
<evidence type="ECO:0000256" key="2">
    <source>
        <dbReference type="ARBA" id="ARBA00022448"/>
    </source>
</evidence>
<keyword evidence="4" id="KW-0812">Transmembrane</keyword>
<gene>
    <name evidence="9" type="ORF">IC234_06480</name>
</gene>
<feature type="chain" id="PRO_5045556803" evidence="7">
    <location>
        <begin position="27"/>
        <end position="1122"/>
    </location>
</feature>